<dbReference type="EMBL" id="CP045503">
    <property type="protein sequence ID" value="QPG56116.1"/>
    <property type="molecule type" value="Genomic_DNA"/>
</dbReference>
<protein>
    <submittedName>
        <fullName evidence="2">DJ-1/PfpI family protein</fullName>
    </submittedName>
</protein>
<reference evidence="2" key="1">
    <citation type="submission" date="2021-07" db="EMBL/GenBank/DDBJ databases">
        <title>Shewanella sp. YLB-07 whole genome sequence.</title>
        <authorList>
            <person name="Yu L."/>
        </authorList>
    </citation>
    <scope>NUCLEOTIDE SEQUENCE</scope>
    <source>
        <strain evidence="2">YLB-08</strain>
    </source>
</reference>
<organism evidence="2 3">
    <name type="scientific">Shewanella eurypsychrophilus</name>
    <dbReference type="NCBI Taxonomy" id="2593656"/>
    <lineage>
        <taxon>Bacteria</taxon>
        <taxon>Pseudomonadati</taxon>
        <taxon>Pseudomonadota</taxon>
        <taxon>Gammaproteobacteria</taxon>
        <taxon>Alteromonadales</taxon>
        <taxon>Shewanellaceae</taxon>
        <taxon>Shewanella</taxon>
    </lineage>
</organism>
<feature type="domain" description="DJ-1/PfpI" evidence="1">
    <location>
        <begin position="38"/>
        <end position="200"/>
    </location>
</feature>
<evidence type="ECO:0000259" key="1">
    <source>
        <dbReference type="Pfam" id="PF01965"/>
    </source>
</evidence>
<accession>A0ABX6V2V5</accession>
<dbReference type="Pfam" id="PF01965">
    <property type="entry name" value="DJ-1_PfpI"/>
    <property type="match status" value="1"/>
</dbReference>
<dbReference type="SUPFAM" id="SSF52317">
    <property type="entry name" value="Class I glutamine amidotransferase-like"/>
    <property type="match status" value="1"/>
</dbReference>
<dbReference type="Proteomes" id="UP000316416">
    <property type="component" value="Chromosome"/>
</dbReference>
<dbReference type="RefSeq" id="WP_142873127.1">
    <property type="nucleotide sequence ID" value="NZ_CP045503.2"/>
</dbReference>
<dbReference type="InterPro" id="IPR002818">
    <property type="entry name" value="DJ-1/PfpI"/>
</dbReference>
<proteinExistence type="predicted"/>
<dbReference type="CDD" id="cd03139">
    <property type="entry name" value="GATase1_PfpI_2"/>
    <property type="match status" value="1"/>
</dbReference>
<dbReference type="Gene3D" id="3.40.50.880">
    <property type="match status" value="1"/>
</dbReference>
<dbReference type="InterPro" id="IPR052158">
    <property type="entry name" value="INH-QAR"/>
</dbReference>
<evidence type="ECO:0000313" key="3">
    <source>
        <dbReference type="Proteomes" id="UP000316416"/>
    </source>
</evidence>
<evidence type="ECO:0000313" key="2">
    <source>
        <dbReference type="EMBL" id="QPG56116.1"/>
    </source>
</evidence>
<name>A0ABX6V2V5_9GAMM</name>
<dbReference type="InterPro" id="IPR029062">
    <property type="entry name" value="Class_I_gatase-like"/>
</dbReference>
<sequence>MKRREFLTAGISIAATSIVASNTFSSVSFAATSERPMQILALVFDDYETLDLHGPIEMLGHMKNVEIKLVGAKSIIRSYQGPRVVTDLSLDSVTPCDLLIIPGGLGTRKLIEDQVLMRWLREQQKVSDKVFSICTGSALLAKAGVLDGVNATTNKMAYNWVTSLSNKVNWQPSARWVDDGKYLTSSGVSAGIDAALFYVEQLRGKSEAKRIQALTEYHWNDDATNDPYAVET</sequence>
<gene>
    <name evidence="2" type="ORF">FM038_000740</name>
</gene>
<dbReference type="PANTHER" id="PTHR43130:SF15">
    <property type="entry name" value="THIJ_PFPI FAMILY PROTEIN (AFU_ORTHOLOGUE AFUA_5G14240)"/>
    <property type="match status" value="1"/>
</dbReference>
<dbReference type="PANTHER" id="PTHR43130">
    <property type="entry name" value="ARAC-FAMILY TRANSCRIPTIONAL REGULATOR"/>
    <property type="match status" value="1"/>
</dbReference>
<keyword evidence="3" id="KW-1185">Reference proteome</keyword>